<evidence type="ECO:0000313" key="3">
    <source>
        <dbReference type="Proteomes" id="UP000225706"/>
    </source>
</evidence>
<dbReference type="STRING" id="50429.A0A2B4T2H5"/>
<reference evidence="3" key="1">
    <citation type="journal article" date="2017" name="bioRxiv">
        <title>Comparative analysis of the genomes of Stylophora pistillata and Acropora digitifera provides evidence for extensive differences between species of corals.</title>
        <authorList>
            <person name="Voolstra C.R."/>
            <person name="Li Y."/>
            <person name="Liew Y.J."/>
            <person name="Baumgarten S."/>
            <person name="Zoccola D."/>
            <person name="Flot J.-F."/>
            <person name="Tambutte S."/>
            <person name="Allemand D."/>
            <person name="Aranda M."/>
        </authorList>
    </citation>
    <scope>NUCLEOTIDE SEQUENCE [LARGE SCALE GENOMIC DNA]</scope>
</reference>
<keyword evidence="3" id="KW-1185">Reference proteome</keyword>
<dbReference type="Pfam" id="PF24764">
    <property type="entry name" value="rva_4"/>
    <property type="match status" value="1"/>
</dbReference>
<keyword evidence="2" id="KW-0808">Transferase</keyword>
<dbReference type="EMBL" id="LSMT01000002">
    <property type="protein sequence ID" value="PFX34815.1"/>
    <property type="molecule type" value="Genomic_DNA"/>
</dbReference>
<dbReference type="PANTHER" id="PTHR46791:SF13">
    <property type="entry name" value="CLR5 DOMAIN-CONTAINING PROTEIN"/>
    <property type="match status" value="1"/>
</dbReference>
<accession>A0A2B4T2H5</accession>
<keyword evidence="2" id="KW-0695">RNA-directed DNA polymerase</keyword>
<dbReference type="Pfam" id="PF00078">
    <property type="entry name" value="RVT_1"/>
    <property type="match status" value="1"/>
</dbReference>
<dbReference type="OrthoDB" id="10055750at2759"/>
<proteinExistence type="predicted"/>
<evidence type="ECO:0000313" key="2">
    <source>
        <dbReference type="EMBL" id="PFX34815.1"/>
    </source>
</evidence>
<gene>
    <name evidence="2" type="primary">pol</name>
    <name evidence="2" type="ORF">AWC38_SpisGene328</name>
</gene>
<dbReference type="AlphaFoldDB" id="A0A2B4T2H5"/>
<dbReference type="PANTHER" id="PTHR46791">
    <property type="entry name" value="EXPRESSED PROTEIN"/>
    <property type="match status" value="1"/>
</dbReference>
<sequence>MESMVVSTITMHVTEQGLGNPHQWAYKKGHSTELLLVKITGDWRQVINKKHVVGVVFVDFRKAFDAIPHSILLRKLQSLGVAGDLWCWVRDYLSGRTQVTTINGRQSQAMPVTFGVPQGSVLGPTLFSIFCNDLPNITEGIDGDPQLQMYADDTTFYVAVPTSDLVAFKLNEYHGILSFSLRTLKERFKSLGPRRRNLLDSDDQDVRARIHEELNGPACLSGYRSMWHTLQREGFQVSRQAVATCLREMDPEGCARRKRHKLKRRVYSYPGPNYCWHIDGYDKLKPDGFAIHGCIDGHSRKVLWLKLDRTNNDPVVIGRCYMETVKEYGGCPQKVRTDCGTENGLEAAAQSYFMDKNLAHIYGTSPHNQRIEGWWSYLRKHKTTWWINFFKDLAEQQVYTIGNDLQMECLWFCFSNVVQQDLDTVKDHWNTHYIRGSNHDTVKGKPDELFYLPELLDTVNGLNPGVTCEDITVGLLDQIKQEIVEVLGGVEDVVGIDIEDAVRMGIEDRGFPVVRVGVVAFRVQARDVSERRAGVRRDNGCFAGLEMMRF</sequence>
<dbReference type="PROSITE" id="PS50878">
    <property type="entry name" value="RT_POL"/>
    <property type="match status" value="1"/>
</dbReference>
<dbReference type="InterPro" id="IPR000477">
    <property type="entry name" value="RT_dom"/>
</dbReference>
<dbReference type="InterPro" id="IPR012337">
    <property type="entry name" value="RNaseH-like_sf"/>
</dbReference>
<protein>
    <submittedName>
        <fullName evidence="2">RNA-directed DNA polymerase from mobile element jockey</fullName>
    </submittedName>
</protein>
<dbReference type="InterPro" id="IPR058913">
    <property type="entry name" value="Integrase_dom_put"/>
</dbReference>
<name>A0A2B4T2H5_STYPI</name>
<dbReference type="GO" id="GO:0003676">
    <property type="term" value="F:nucleic acid binding"/>
    <property type="evidence" value="ECO:0007669"/>
    <property type="project" value="InterPro"/>
</dbReference>
<dbReference type="GO" id="GO:0003964">
    <property type="term" value="F:RNA-directed DNA polymerase activity"/>
    <property type="evidence" value="ECO:0007669"/>
    <property type="project" value="UniProtKB-KW"/>
</dbReference>
<dbReference type="Proteomes" id="UP000225706">
    <property type="component" value="Unassembled WGS sequence"/>
</dbReference>
<evidence type="ECO:0000259" key="1">
    <source>
        <dbReference type="PROSITE" id="PS50878"/>
    </source>
</evidence>
<dbReference type="SUPFAM" id="SSF56672">
    <property type="entry name" value="DNA/RNA polymerases"/>
    <property type="match status" value="1"/>
</dbReference>
<dbReference type="Gene3D" id="3.30.420.10">
    <property type="entry name" value="Ribonuclease H-like superfamily/Ribonuclease H"/>
    <property type="match status" value="1"/>
</dbReference>
<feature type="domain" description="Reverse transcriptase" evidence="1">
    <location>
        <begin position="1"/>
        <end position="225"/>
    </location>
</feature>
<dbReference type="SUPFAM" id="SSF53098">
    <property type="entry name" value="Ribonuclease H-like"/>
    <property type="match status" value="1"/>
</dbReference>
<dbReference type="InterPro" id="IPR036397">
    <property type="entry name" value="RNaseH_sf"/>
</dbReference>
<organism evidence="2 3">
    <name type="scientific">Stylophora pistillata</name>
    <name type="common">Smooth cauliflower coral</name>
    <dbReference type="NCBI Taxonomy" id="50429"/>
    <lineage>
        <taxon>Eukaryota</taxon>
        <taxon>Metazoa</taxon>
        <taxon>Cnidaria</taxon>
        <taxon>Anthozoa</taxon>
        <taxon>Hexacorallia</taxon>
        <taxon>Scleractinia</taxon>
        <taxon>Astrocoeniina</taxon>
        <taxon>Pocilloporidae</taxon>
        <taxon>Stylophora</taxon>
    </lineage>
</organism>
<keyword evidence="2" id="KW-0548">Nucleotidyltransferase</keyword>
<comment type="caution">
    <text evidence="2">The sequence shown here is derived from an EMBL/GenBank/DDBJ whole genome shotgun (WGS) entry which is preliminary data.</text>
</comment>
<dbReference type="InterPro" id="IPR043502">
    <property type="entry name" value="DNA/RNA_pol_sf"/>
</dbReference>